<feature type="transmembrane region" description="Helical" evidence="2">
    <location>
        <begin position="138"/>
        <end position="160"/>
    </location>
</feature>
<feature type="domain" description="PGG" evidence="3">
    <location>
        <begin position="23"/>
        <end position="135"/>
    </location>
</feature>
<feature type="transmembrane region" description="Helical" evidence="2">
    <location>
        <begin position="430"/>
        <end position="448"/>
    </location>
</feature>
<name>A2ZCQ1_ORYSI</name>
<feature type="region of interest" description="Disordered" evidence="1">
    <location>
        <begin position="177"/>
        <end position="197"/>
    </location>
</feature>
<feature type="domain" description="PGG" evidence="3">
    <location>
        <begin position="520"/>
        <end position="634"/>
    </location>
</feature>
<feature type="transmembrane region" description="Helical" evidence="2">
    <location>
        <begin position="27"/>
        <end position="46"/>
    </location>
</feature>
<evidence type="ECO:0000313" key="5">
    <source>
        <dbReference type="Proteomes" id="UP000007015"/>
    </source>
</evidence>
<feature type="transmembrane region" description="Helical" evidence="2">
    <location>
        <begin position="114"/>
        <end position="132"/>
    </location>
</feature>
<evidence type="ECO:0000259" key="3">
    <source>
        <dbReference type="Pfam" id="PF13962"/>
    </source>
</evidence>
<feature type="region of interest" description="Disordered" evidence="1">
    <location>
        <begin position="341"/>
        <end position="369"/>
    </location>
</feature>
<reference evidence="4 5" key="1">
    <citation type="journal article" date="2005" name="PLoS Biol.">
        <title>The genomes of Oryza sativa: a history of duplications.</title>
        <authorList>
            <person name="Yu J."/>
            <person name="Wang J."/>
            <person name="Lin W."/>
            <person name="Li S."/>
            <person name="Li H."/>
            <person name="Zhou J."/>
            <person name="Ni P."/>
            <person name="Dong W."/>
            <person name="Hu S."/>
            <person name="Zeng C."/>
            <person name="Zhang J."/>
            <person name="Zhang Y."/>
            <person name="Li R."/>
            <person name="Xu Z."/>
            <person name="Li S."/>
            <person name="Li X."/>
            <person name="Zheng H."/>
            <person name="Cong L."/>
            <person name="Lin L."/>
            <person name="Yin J."/>
            <person name="Geng J."/>
            <person name="Li G."/>
            <person name="Shi J."/>
            <person name="Liu J."/>
            <person name="Lv H."/>
            <person name="Li J."/>
            <person name="Wang J."/>
            <person name="Deng Y."/>
            <person name="Ran L."/>
            <person name="Shi X."/>
            <person name="Wang X."/>
            <person name="Wu Q."/>
            <person name="Li C."/>
            <person name="Ren X."/>
            <person name="Wang J."/>
            <person name="Wang X."/>
            <person name="Li D."/>
            <person name="Liu D."/>
            <person name="Zhang X."/>
            <person name="Ji Z."/>
            <person name="Zhao W."/>
            <person name="Sun Y."/>
            <person name="Zhang Z."/>
            <person name="Bao J."/>
            <person name="Han Y."/>
            <person name="Dong L."/>
            <person name="Ji J."/>
            <person name="Chen P."/>
            <person name="Wu S."/>
            <person name="Liu J."/>
            <person name="Xiao Y."/>
            <person name="Bu D."/>
            <person name="Tan J."/>
            <person name="Yang L."/>
            <person name="Ye C."/>
            <person name="Zhang J."/>
            <person name="Xu J."/>
            <person name="Zhou Y."/>
            <person name="Yu Y."/>
            <person name="Zhang B."/>
            <person name="Zhuang S."/>
            <person name="Wei H."/>
            <person name="Liu B."/>
            <person name="Lei M."/>
            <person name="Yu H."/>
            <person name="Li Y."/>
            <person name="Xu H."/>
            <person name="Wei S."/>
            <person name="He X."/>
            <person name="Fang L."/>
            <person name="Zhang Z."/>
            <person name="Zhang Y."/>
            <person name="Huang X."/>
            <person name="Su Z."/>
            <person name="Tong W."/>
            <person name="Li J."/>
            <person name="Tong Z."/>
            <person name="Li S."/>
            <person name="Ye J."/>
            <person name="Wang L."/>
            <person name="Fang L."/>
            <person name="Lei T."/>
            <person name="Chen C."/>
            <person name="Chen H."/>
            <person name="Xu Z."/>
            <person name="Li H."/>
            <person name="Huang H."/>
            <person name="Zhang F."/>
            <person name="Xu H."/>
            <person name="Li N."/>
            <person name="Zhao C."/>
            <person name="Li S."/>
            <person name="Dong L."/>
            <person name="Huang Y."/>
            <person name="Li L."/>
            <person name="Xi Y."/>
            <person name="Qi Q."/>
            <person name="Li W."/>
            <person name="Zhang B."/>
            <person name="Hu W."/>
            <person name="Zhang Y."/>
            <person name="Tian X."/>
            <person name="Jiao Y."/>
            <person name="Liang X."/>
            <person name="Jin J."/>
            <person name="Gao L."/>
            <person name="Zheng W."/>
            <person name="Hao B."/>
            <person name="Liu S."/>
            <person name="Wang W."/>
            <person name="Yuan L."/>
            <person name="Cao M."/>
            <person name="McDermott J."/>
            <person name="Samudrala R."/>
            <person name="Wang J."/>
            <person name="Wong G.K."/>
            <person name="Yang H."/>
        </authorList>
    </citation>
    <scope>NUCLEOTIDE SEQUENCE [LARGE SCALE GENOMIC DNA]</scope>
    <source>
        <strain evidence="5">cv. 93-11</strain>
    </source>
</reference>
<feature type="transmembrane region" description="Helical" evidence="2">
    <location>
        <begin position="491"/>
        <end position="511"/>
    </location>
</feature>
<protein>
    <recommendedName>
        <fullName evidence="3">PGG domain-containing protein</fullName>
    </recommendedName>
</protein>
<feature type="transmembrane region" description="Helical" evidence="2">
    <location>
        <begin position="257"/>
        <end position="277"/>
    </location>
</feature>
<dbReference type="HOGENOM" id="CLU_007110_1_0_1"/>
<dbReference type="STRING" id="39946.A2ZCQ1"/>
<feature type="transmembrane region" description="Helical" evidence="2">
    <location>
        <begin position="636"/>
        <end position="658"/>
    </location>
</feature>
<feature type="transmembrane region" description="Helical" evidence="2">
    <location>
        <begin position="579"/>
        <end position="599"/>
    </location>
</feature>
<feature type="compositionally biased region" description="Low complexity" evidence="1">
    <location>
        <begin position="342"/>
        <end position="364"/>
    </location>
</feature>
<feature type="domain" description="PGG" evidence="3">
    <location>
        <begin position="375"/>
        <end position="483"/>
    </location>
</feature>
<feature type="transmembrane region" description="Helical" evidence="2">
    <location>
        <begin position="289"/>
        <end position="306"/>
    </location>
</feature>
<keyword evidence="2" id="KW-0472">Membrane</keyword>
<dbReference type="Pfam" id="PF13962">
    <property type="entry name" value="PGG"/>
    <property type="match status" value="5"/>
</dbReference>
<keyword evidence="2" id="KW-1133">Transmembrane helix</keyword>
<evidence type="ECO:0000256" key="1">
    <source>
        <dbReference type="SAM" id="MobiDB-lite"/>
    </source>
</evidence>
<feature type="domain" description="PGG" evidence="3">
    <location>
        <begin position="699"/>
        <end position="811"/>
    </location>
</feature>
<accession>A2ZCQ1</accession>
<keyword evidence="2" id="KW-0812">Transmembrane</keyword>
<gene>
    <name evidence="4" type="ORF">OsI_35563</name>
</gene>
<feature type="transmembrane region" description="Helical" evidence="2">
    <location>
        <begin position="206"/>
        <end position="222"/>
    </location>
</feature>
<dbReference type="InterPro" id="IPR026961">
    <property type="entry name" value="PGG_dom"/>
</dbReference>
<evidence type="ECO:0000313" key="4">
    <source>
        <dbReference type="EMBL" id="EAY80385.1"/>
    </source>
</evidence>
<feature type="transmembrane region" description="Helical" evidence="2">
    <location>
        <begin position="611"/>
        <end position="630"/>
    </location>
</feature>
<feature type="compositionally biased region" description="Low complexity" evidence="1">
    <location>
        <begin position="669"/>
        <end position="679"/>
    </location>
</feature>
<dbReference type="GO" id="GO:0016020">
    <property type="term" value="C:membrane"/>
    <property type="evidence" value="ECO:0007669"/>
    <property type="project" value="TreeGrafter"/>
</dbReference>
<feature type="transmembrane region" description="Helical" evidence="2">
    <location>
        <begin position="318"/>
        <end position="338"/>
    </location>
</feature>
<feature type="compositionally biased region" description="Pro residues" evidence="1">
    <location>
        <begin position="181"/>
        <end position="191"/>
    </location>
</feature>
<dbReference type="OMA" id="AYIAILY"/>
<sequence>MASGGGGDGEGKPPAKEESTEYRLRKYLLLLATLVATVTYAAGLNLPGGSWAEDAPAPAGLRAVAGDPILRETRYTRYVVFYACNAVAFAASLVVSLIVLVLPKEGGGRLLGAMRAVMVVDLLGLMGAYAAGSSRDGFTTAAASALLLLVFAYVAGAFLASLNLITVRWQLPCQERASPPAAAPRPPPPGDQDPAATKAMKSEHEILLLLAIFAATIAYVAGMNPPGGFWRDAAVGGEHVAGDPVLQGREHPNRYRAFYVCNTAAFAASLLAVMFIVVEDKRLRHWRRAVPYGLVVAALLGLGGAYAAGSCRDGKHTAYVACLVAPVVAYIAILYIACPSRSPSSTSKSPSNTNTTTTTISISDSKQDKEVEDKEVDKICEYIQLLATLAATIAYQAGIDPPGGVWGESGKDYSVGDPILLTTHPRRFKVFFYFNSAAFVASLVIMALSQNKRLVRRYHAVLEATMILDLFGLIGAYAVGCCRDTSTSIYIIAMAGAVLVYVVIHIVFFTLETKNGGDDQLEEHREVLLLLTVLAATLTYQAGLTPPGGFWENDENDEKFSHHAGFPVLLNKNPRRYKAFFYCNAASFMASVALIVLLMNKNLYRPGIRSYALIICMVAGMFGVLGAYAAGSFLYLRTFIIILVLVLVVFVGVICLAINHFRELKKNTQQQQHQQQQQQQPPPPTGTNGFSSPKLSMQEEDVIKYLMLVGILAASITYLTGLKPPGGLWRDEGDGHSAGNPVLYDIDMRRYNTFFYSNSTSFMASITVIVLLLQRMLSPKTGGEKVFWPMHTVIVLDMLALLVAYAAGSVRDWETSKNVFLLLIPIQLFVGGLFFICKKKQTSPQDDGSAAGTNM</sequence>
<feature type="region of interest" description="Disordered" evidence="1">
    <location>
        <begin position="668"/>
        <end position="691"/>
    </location>
</feature>
<dbReference type="EMBL" id="CM000136">
    <property type="protein sequence ID" value="EAY80385.1"/>
    <property type="molecule type" value="Genomic_DNA"/>
</dbReference>
<keyword evidence="5" id="KW-1185">Reference proteome</keyword>
<feature type="domain" description="PGG" evidence="3">
    <location>
        <begin position="198"/>
        <end position="312"/>
    </location>
</feature>
<dbReference type="Gramene" id="BGIOSGA034274-TA">
    <property type="protein sequence ID" value="BGIOSGA034274-PA"/>
    <property type="gene ID" value="BGIOSGA034274"/>
</dbReference>
<dbReference type="PANTHER" id="PTHR24177">
    <property type="entry name" value="CASKIN"/>
    <property type="match status" value="1"/>
</dbReference>
<feature type="transmembrane region" description="Helical" evidence="2">
    <location>
        <begin position="702"/>
        <end position="721"/>
    </location>
</feature>
<organism evidence="4 5">
    <name type="scientific">Oryza sativa subsp. indica</name>
    <name type="common">Rice</name>
    <dbReference type="NCBI Taxonomy" id="39946"/>
    <lineage>
        <taxon>Eukaryota</taxon>
        <taxon>Viridiplantae</taxon>
        <taxon>Streptophyta</taxon>
        <taxon>Embryophyta</taxon>
        <taxon>Tracheophyta</taxon>
        <taxon>Spermatophyta</taxon>
        <taxon>Magnoliopsida</taxon>
        <taxon>Liliopsida</taxon>
        <taxon>Poales</taxon>
        <taxon>Poaceae</taxon>
        <taxon>BOP clade</taxon>
        <taxon>Oryzoideae</taxon>
        <taxon>Oryzeae</taxon>
        <taxon>Oryzinae</taxon>
        <taxon>Oryza</taxon>
        <taxon>Oryza sativa</taxon>
    </lineage>
</organism>
<feature type="transmembrane region" description="Helical" evidence="2">
    <location>
        <begin position="819"/>
        <end position="837"/>
    </location>
</feature>
<feature type="transmembrane region" description="Helical" evidence="2">
    <location>
        <begin position="79"/>
        <end position="102"/>
    </location>
</feature>
<feature type="transmembrane region" description="Helical" evidence="2">
    <location>
        <begin position="460"/>
        <end position="479"/>
    </location>
</feature>
<evidence type="ECO:0000256" key="2">
    <source>
        <dbReference type="SAM" id="Phobius"/>
    </source>
</evidence>
<feature type="transmembrane region" description="Helical" evidence="2">
    <location>
        <begin position="754"/>
        <end position="774"/>
    </location>
</feature>
<dbReference type="AlphaFoldDB" id="A2ZCQ1"/>
<dbReference type="PANTHER" id="PTHR24177:SF262">
    <property type="entry name" value="OS11G0682000 PROTEIN"/>
    <property type="match status" value="1"/>
</dbReference>
<feature type="transmembrane region" description="Helical" evidence="2">
    <location>
        <begin position="786"/>
        <end position="807"/>
    </location>
</feature>
<dbReference type="Proteomes" id="UP000007015">
    <property type="component" value="Chromosome 11"/>
</dbReference>
<proteinExistence type="predicted"/>